<reference evidence="2 4" key="2">
    <citation type="submission" date="2018-07" db="EMBL/GenBank/DDBJ databases">
        <title>Complete genome of the Arcobacter trophiarum type strain LMG 25534.</title>
        <authorList>
            <person name="Miller W.G."/>
            <person name="Yee E."/>
        </authorList>
    </citation>
    <scope>NUCLEOTIDE SEQUENCE [LARGE SCALE GENOMIC DNA]</scope>
    <source>
        <strain evidence="2 4">LMG 25534</strain>
    </source>
</reference>
<dbReference type="PANTHER" id="PTHR39639">
    <property type="entry name" value="CHROMOSOME 16, WHOLE GENOME SHOTGUN SEQUENCE"/>
    <property type="match status" value="1"/>
</dbReference>
<dbReference type="PANTHER" id="PTHR39639:SF1">
    <property type="entry name" value="DUF262 DOMAIN-CONTAINING PROTEIN"/>
    <property type="match status" value="1"/>
</dbReference>
<dbReference type="AlphaFoldDB" id="A0AAD0QIE3"/>
<dbReference type="EMBL" id="PDKD01000020">
    <property type="protein sequence ID" value="RXJ89577.1"/>
    <property type="molecule type" value="Genomic_DNA"/>
</dbReference>
<proteinExistence type="predicted"/>
<reference evidence="3 5" key="1">
    <citation type="submission" date="2017-10" db="EMBL/GenBank/DDBJ databases">
        <title>Genomics of the genus Arcobacter.</title>
        <authorList>
            <person name="Perez-Cataluna A."/>
            <person name="Figueras M.J."/>
        </authorList>
    </citation>
    <scope>NUCLEOTIDE SEQUENCE [LARGE SCALE GENOMIC DNA]</scope>
    <source>
        <strain evidence="3 5">LMG 25534</strain>
    </source>
</reference>
<gene>
    <name evidence="2" type="ORF">ATR_0575</name>
    <name evidence="3" type="ORF">CRU87_08995</name>
</gene>
<evidence type="ECO:0000313" key="3">
    <source>
        <dbReference type="EMBL" id="RXJ89577.1"/>
    </source>
</evidence>
<evidence type="ECO:0000313" key="2">
    <source>
        <dbReference type="EMBL" id="AXK48448.1"/>
    </source>
</evidence>
<sequence length="368" mass="43530">MSIEIIQASLSSTDTRILKLYNQIKVGELVLRPFFQRKLVWKKIHKYHFIETILKNYPFPEIYISTGSMDTSKLTSIDWVVDGQQRLSTIYDYISSEGDFKSQNVVKPFNELSSAEQEIFLSYKVVVRDLGKINIDTIQEIFKRINNTEYSLNTNEKMNASYHNNSFMIFCKQLVDEEIDLSQPFVQDNNITLVSLVDRKKVSNIFKKVFNDNDIRRMNDLQFIMTLVISLELGYFNRRGEIDNYLDKYNEDYPSATQIKNLLLPIIDFIERLSLNDKSYWFNKANIFTMIIELSKMDYSNINISLLKERLEYIDEENKKFNSTHTIIDEFSYGLEQYFMYAKEAVNDKKSRIIRGEIFEKILLDCYN</sequence>
<accession>A0AAD0QIE3</accession>
<feature type="domain" description="GmrSD restriction endonucleases N-terminal" evidence="1">
    <location>
        <begin position="18"/>
        <end position="162"/>
    </location>
</feature>
<keyword evidence="5" id="KW-1185">Reference proteome</keyword>
<dbReference type="EMBL" id="CP031367">
    <property type="protein sequence ID" value="AXK48448.1"/>
    <property type="molecule type" value="Genomic_DNA"/>
</dbReference>
<name>A0AAD0QIE3_9BACT</name>
<dbReference type="RefSeq" id="WP_115427982.1">
    <property type="nucleotide sequence ID" value="NZ_CP031367.1"/>
</dbReference>
<protein>
    <submittedName>
        <fullName evidence="2">DUF262 domain-containing protein</fullName>
    </submittedName>
</protein>
<evidence type="ECO:0000259" key="1">
    <source>
        <dbReference type="Pfam" id="PF03235"/>
    </source>
</evidence>
<evidence type="ECO:0000313" key="5">
    <source>
        <dbReference type="Proteomes" id="UP000289132"/>
    </source>
</evidence>
<dbReference type="InterPro" id="IPR004919">
    <property type="entry name" value="GmrSD_N"/>
</dbReference>
<dbReference type="Proteomes" id="UP000289132">
    <property type="component" value="Unassembled WGS sequence"/>
</dbReference>
<dbReference type="Proteomes" id="UP000254504">
    <property type="component" value="Chromosome"/>
</dbReference>
<organism evidence="2 4">
    <name type="scientific">Aliarcobacter trophiarum LMG 25534</name>
    <dbReference type="NCBI Taxonomy" id="1032241"/>
    <lineage>
        <taxon>Bacteria</taxon>
        <taxon>Pseudomonadati</taxon>
        <taxon>Campylobacterota</taxon>
        <taxon>Epsilonproteobacteria</taxon>
        <taxon>Campylobacterales</taxon>
        <taxon>Arcobacteraceae</taxon>
        <taxon>Aliarcobacter</taxon>
    </lineage>
</organism>
<dbReference type="Pfam" id="PF03235">
    <property type="entry name" value="GmrSD_N"/>
    <property type="match status" value="1"/>
</dbReference>
<dbReference type="KEGG" id="atp:ATR_0575"/>
<evidence type="ECO:0000313" key="4">
    <source>
        <dbReference type="Proteomes" id="UP000254504"/>
    </source>
</evidence>